<dbReference type="Proteomes" id="UP001500221">
    <property type="component" value="Unassembled WGS sequence"/>
</dbReference>
<protein>
    <recommendedName>
        <fullName evidence="3">Transcriptional regulator, AbiEi antitoxin, Type IV TA system</fullName>
    </recommendedName>
</protein>
<reference evidence="2" key="1">
    <citation type="journal article" date="2019" name="Int. J. Syst. Evol. Microbiol.">
        <title>The Global Catalogue of Microorganisms (GCM) 10K type strain sequencing project: providing services to taxonomists for standard genome sequencing and annotation.</title>
        <authorList>
            <consortium name="The Broad Institute Genomics Platform"/>
            <consortium name="The Broad Institute Genome Sequencing Center for Infectious Disease"/>
            <person name="Wu L."/>
            <person name="Ma J."/>
        </authorList>
    </citation>
    <scope>NUCLEOTIDE SEQUENCE [LARGE SCALE GENOMIC DNA]</scope>
    <source>
        <strain evidence="2">JCM 18459</strain>
    </source>
</reference>
<organism evidence="1 2">
    <name type="scientific">Nocardioides marinquilinus</name>
    <dbReference type="NCBI Taxonomy" id="1210400"/>
    <lineage>
        <taxon>Bacteria</taxon>
        <taxon>Bacillati</taxon>
        <taxon>Actinomycetota</taxon>
        <taxon>Actinomycetes</taxon>
        <taxon>Propionibacteriales</taxon>
        <taxon>Nocardioidaceae</taxon>
        <taxon>Nocardioides</taxon>
    </lineage>
</organism>
<accession>A0ABP9PJ34</accession>
<evidence type="ECO:0000313" key="2">
    <source>
        <dbReference type="Proteomes" id="UP001500221"/>
    </source>
</evidence>
<proteinExistence type="predicted"/>
<evidence type="ECO:0008006" key="3">
    <source>
        <dbReference type="Google" id="ProtNLM"/>
    </source>
</evidence>
<comment type="caution">
    <text evidence="1">The sequence shown here is derived from an EMBL/GenBank/DDBJ whole genome shotgun (WGS) entry which is preliminary data.</text>
</comment>
<sequence>MPDMHPRVVGHLATSGGLITRSRALDLGVGPSELSAHVRTGRWVIVHRGVYADAEVWESLDEWRGRPLLRAKAAVLAMKRAWVLSHDSAAHAHGLEMLAPERAYAHITRPGHTNAWTKGHVKHHLARYRPQQVVDVDGHATLDVARTVCDVAREHGLRAGLVTADSALRRGVTRGDLWEAVDVMRHWPYVTTVREIIDLADPGAESAIESLGRELVIGLGIGEPETQFPIRLADGRVRWCDIRIGRHVVETHGLVKVLTPEQGGVADREARSVVFDERKREREITDEGLGVTNLYWDDFFGAGRARAAQRLMRDWEHTVARYGTALPQHLERNAREIRARRDRRTAG</sequence>
<keyword evidence="2" id="KW-1185">Reference proteome</keyword>
<dbReference type="EMBL" id="BAABKG010000002">
    <property type="protein sequence ID" value="GAA5147444.1"/>
    <property type="molecule type" value="Genomic_DNA"/>
</dbReference>
<name>A0ABP9PJ34_9ACTN</name>
<gene>
    <name evidence="1" type="ORF">GCM10023340_19890</name>
</gene>
<evidence type="ECO:0000313" key="1">
    <source>
        <dbReference type="EMBL" id="GAA5147444.1"/>
    </source>
</evidence>